<dbReference type="GO" id="GO:0030246">
    <property type="term" value="F:carbohydrate binding"/>
    <property type="evidence" value="ECO:0007669"/>
    <property type="project" value="UniProtKB-KW"/>
</dbReference>
<dbReference type="PANTHER" id="PTHR33589:SF5">
    <property type="entry name" value="JACALIN-TYPE LECTIN DOMAIN-CONTAINING PROTEIN"/>
    <property type="match status" value="1"/>
</dbReference>
<evidence type="ECO:0000313" key="5">
    <source>
        <dbReference type="Proteomes" id="UP000770717"/>
    </source>
</evidence>
<dbReference type="EMBL" id="WNTK01042765">
    <property type="protein sequence ID" value="KAG9460745.1"/>
    <property type="molecule type" value="Genomic_DNA"/>
</dbReference>
<feature type="domain" description="Jacalin-type lectin" evidence="3">
    <location>
        <begin position="1"/>
        <end position="104"/>
    </location>
</feature>
<sequence length="107" mass="12101">MNKVQVVQIQFRYGSAWGNYYGNPSGTLHEVLLHQGENITQVSGKWASYVNELIFVTSHGRIFRYGIPSGTSFNDFPLYAGTVLRYVSGRYSSYLNSIGFHWGVNIN</sequence>
<evidence type="ECO:0000256" key="1">
    <source>
        <dbReference type="ARBA" id="ARBA00022729"/>
    </source>
</evidence>
<dbReference type="AlphaFoldDB" id="A0A8J6BBX5"/>
<evidence type="ECO:0000256" key="2">
    <source>
        <dbReference type="ARBA" id="ARBA00022734"/>
    </source>
</evidence>
<dbReference type="InterPro" id="IPR052321">
    <property type="entry name" value="PolyBind_ProtTraffic"/>
</dbReference>
<dbReference type="Gene3D" id="2.100.10.30">
    <property type="entry name" value="Jacalin-like lectin domain"/>
    <property type="match status" value="1"/>
</dbReference>
<evidence type="ECO:0000259" key="3">
    <source>
        <dbReference type="PROSITE" id="PS51752"/>
    </source>
</evidence>
<name>A0A8J6BBX5_ELECQ</name>
<comment type="caution">
    <text evidence="4">The sequence shown here is derived from an EMBL/GenBank/DDBJ whole genome shotgun (WGS) entry which is preliminary data.</text>
</comment>
<dbReference type="SUPFAM" id="SSF51101">
    <property type="entry name" value="Mannose-binding lectins"/>
    <property type="match status" value="1"/>
</dbReference>
<protein>
    <recommendedName>
        <fullName evidence="3">Jacalin-type lectin domain-containing protein</fullName>
    </recommendedName>
</protein>
<proteinExistence type="predicted"/>
<evidence type="ECO:0000313" key="4">
    <source>
        <dbReference type="EMBL" id="KAG9460745.1"/>
    </source>
</evidence>
<reference evidence="4" key="1">
    <citation type="thesis" date="2020" institute="ProQuest LLC" country="789 East Eisenhower Parkway, Ann Arbor, MI, USA">
        <title>Comparative Genomics and Chromosome Evolution.</title>
        <authorList>
            <person name="Mudd A.B."/>
        </authorList>
    </citation>
    <scope>NUCLEOTIDE SEQUENCE</scope>
    <source>
        <strain evidence="4">HN-11 Male</strain>
        <tissue evidence="4">Kidney and liver</tissue>
    </source>
</reference>
<dbReference type="Pfam" id="PF01419">
    <property type="entry name" value="Jacalin"/>
    <property type="match status" value="1"/>
</dbReference>
<dbReference type="PROSITE" id="PS51752">
    <property type="entry name" value="JACALIN_LECTIN"/>
    <property type="match status" value="1"/>
</dbReference>
<keyword evidence="1" id="KW-0732">Signal</keyword>
<accession>A0A8J6BBX5</accession>
<keyword evidence="2" id="KW-0430">Lectin</keyword>
<dbReference type="InterPro" id="IPR001229">
    <property type="entry name" value="Jacalin-like_lectin_dom"/>
</dbReference>
<dbReference type="PANTHER" id="PTHR33589">
    <property type="entry name" value="OS11G0524900 PROTEIN"/>
    <property type="match status" value="1"/>
</dbReference>
<organism evidence="4 5">
    <name type="scientific">Eleutherodactylus coqui</name>
    <name type="common">Puerto Rican coqui</name>
    <dbReference type="NCBI Taxonomy" id="57060"/>
    <lineage>
        <taxon>Eukaryota</taxon>
        <taxon>Metazoa</taxon>
        <taxon>Chordata</taxon>
        <taxon>Craniata</taxon>
        <taxon>Vertebrata</taxon>
        <taxon>Euteleostomi</taxon>
        <taxon>Amphibia</taxon>
        <taxon>Batrachia</taxon>
        <taxon>Anura</taxon>
        <taxon>Neobatrachia</taxon>
        <taxon>Hyloidea</taxon>
        <taxon>Eleutherodactylidae</taxon>
        <taxon>Eleutherodactylinae</taxon>
        <taxon>Eleutherodactylus</taxon>
        <taxon>Eleutherodactylus</taxon>
    </lineage>
</organism>
<dbReference type="Proteomes" id="UP000770717">
    <property type="component" value="Unassembled WGS sequence"/>
</dbReference>
<keyword evidence="5" id="KW-1185">Reference proteome</keyword>
<dbReference type="InterPro" id="IPR036404">
    <property type="entry name" value="Jacalin-like_lectin_dom_sf"/>
</dbReference>
<dbReference type="SMART" id="SM00915">
    <property type="entry name" value="Jacalin"/>
    <property type="match status" value="1"/>
</dbReference>
<dbReference type="OrthoDB" id="2415936at2759"/>
<gene>
    <name evidence="4" type="ORF">GDO78_019788</name>
</gene>